<reference evidence="2 3" key="1">
    <citation type="submission" date="2018-06" db="EMBL/GenBank/DDBJ databases">
        <title>Genomic Encyclopedia of Archaeal and Bacterial Type Strains, Phase II (KMG-II): from individual species to whole genera.</title>
        <authorList>
            <person name="Goeker M."/>
        </authorList>
    </citation>
    <scope>NUCLEOTIDE SEQUENCE [LARGE SCALE GENOMIC DNA]</scope>
    <source>
        <strain evidence="2 3">DSM 27372</strain>
    </source>
</reference>
<sequence length="363" mass="42626">MNFLKNILGSKQQALKSNENFWSWFKTRERVFFNVVKSHQNIEQDFFDELGPKLNELKEGYFYLTGMMNDDTAELVITADGNIKNIVFAEELVAQAPVLNGWKFTALKEALNIEDVNIRMGDYEFNRKNLQFYANDLENYPDEIDITVLYDELTKENENDISIGVYIFLENYLGELNAATIIDRLTIIRKDQAKKELIPIEKLKSFLIWREKEFIEKYEGIRSNADHDAYSMLEAQLENGNPLLAIINTELLGWDSKASHPWILNYTIKFDGENTNGMPDQHTYKLLDKIEDELMAQLKDVEGYLNIGRETANGNREIYFACKEFRKPSKVAWKIQEKYSDQLEISYEIFKDKYWQSFKHFLP</sequence>
<organism evidence="2 3">
    <name type="scientific">Pedobacter nutrimenti</name>
    <dbReference type="NCBI Taxonomy" id="1241337"/>
    <lineage>
        <taxon>Bacteria</taxon>
        <taxon>Pseudomonadati</taxon>
        <taxon>Bacteroidota</taxon>
        <taxon>Sphingobacteriia</taxon>
        <taxon>Sphingobacteriales</taxon>
        <taxon>Sphingobacteriaceae</taxon>
        <taxon>Pedobacter</taxon>
    </lineage>
</organism>
<evidence type="ECO:0000259" key="1">
    <source>
        <dbReference type="Pfam" id="PF05117"/>
    </source>
</evidence>
<dbReference type="RefSeq" id="WP_110831760.1">
    <property type="nucleotide sequence ID" value="NZ_QKLU01000004.1"/>
</dbReference>
<dbReference type="AlphaFoldDB" id="A0A318UDZ9"/>
<dbReference type="Proteomes" id="UP000248198">
    <property type="component" value="Unassembled WGS sequence"/>
</dbReference>
<evidence type="ECO:0000313" key="3">
    <source>
        <dbReference type="Proteomes" id="UP000248198"/>
    </source>
</evidence>
<dbReference type="OrthoDB" id="9151249at2"/>
<accession>A0A318UDZ9</accession>
<name>A0A318UDZ9_9SPHI</name>
<feature type="domain" description="DUF695" evidence="1">
    <location>
        <begin position="243"/>
        <end position="362"/>
    </location>
</feature>
<dbReference type="Pfam" id="PF05117">
    <property type="entry name" value="DUF695"/>
    <property type="match status" value="1"/>
</dbReference>
<proteinExistence type="predicted"/>
<evidence type="ECO:0000313" key="2">
    <source>
        <dbReference type="EMBL" id="PYF74441.1"/>
    </source>
</evidence>
<keyword evidence="3" id="KW-1185">Reference proteome</keyword>
<gene>
    <name evidence="2" type="ORF">B0O44_104612</name>
</gene>
<dbReference type="InterPro" id="IPR016097">
    <property type="entry name" value="DUF695"/>
</dbReference>
<comment type="caution">
    <text evidence="2">The sequence shown here is derived from an EMBL/GenBank/DDBJ whole genome shotgun (WGS) entry which is preliminary data.</text>
</comment>
<dbReference type="EMBL" id="QKLU01000004">
    <property type="protein sequence ID" value="PYF74441.1"/>
    <property type="molecule type" value="Genomic_DNA"/>
</dbReference>
<protein>
    <submittedName>
        <fullName evidence="2">Uncharacterized protein DUF695</fullName>
    </submittedName>
</protein>